<gene>
    <name evidence="2" type="ORF">VKT23_020094</name>
</gene>
<dbReference type="Proteomes" id="UP001498398">
    <property type="component" value="Unassembled WGS sequence"/>
</dbReference>
<organism evidence="2 3">
    <name type="scientific">Marasmiellus scandens</name>
    <dbReference type="NCBI Taxonomy" id="2682957"/>
    <lineage>
        <taxon>Eukaryota</taxon>
        <taxon>Fungi</taxon>
        <taxon>Dikarya</taxon>
        <taxon>Basidiomycota</taxon>
        <taxon>Agaricomycotina</taxon>
        <taxon>Agaricomycetes</taxon>
        <taxon>Agaricomycetidae</taxon>
        <taxon>Agaricales</taxon>
        <taxon>Marasmiineae</taxon>
        <taxon>Omphalotaceae</taxon>
        <taxon>Marasmiellus</taxon>
    </lineage>
</organism>
<proteinExistence type="predicted"/>
<feature type="region of interest" description="Disordered" evidence="1">
    <location>
        <begin position="1"/>
        <end position="88"/>
    </location>
</feature>
<feature type="compositionally biased region" description="Low complexity" evidence="1">
    <location>
        <begin position="57"/>
        <end position="69"/>
    </location>
</feature>
<reference evidence="2 3" key="1">
    <citation type="submission" date="2024-01" db="EMBL/GenBank/DDBJ databases">
        <title>A draft genome for the cacao thread blight pathogen Marasmiellus scandens.</title>
        <authorList>
            <person name="Baruah I.K."/>
            <person name="Leung J."/>
            <person name="Bukari Y."/>
            <person name="Amoako-Attah I."/>
            <person name="Meinhardt L.W."/>
            <person name="Bailey B.A."/>
            <person name="Cohen S.P."/>
        </authorList>
    </citation>
    <scope>NUCLEOTIDE SEQUENCE [LARGE SCALE GENOMIC DNA]</scope>
    <source>
        <strain evidence="2 3">GH-19</strain>
    </source>
</reference>
<comment type="caution">
    <text evidence="2">The sequence shown here is derived from an EMBL/GenBank/DDBJ whole genome shotgun (WGS) entry which is preliminary data.</text>
</comment>
<name>A0ABR1IJR9_9AGAR</name>
<feature type="region of interest" description="Disordered" evidence="1">
    <location>
        <begin position="879"/>
        <end position="905"/>
    </location>
</feature>
<feature type="compositionally biased region" description="Low complexity" evidence="1">
    <location>
        <begin position="1539"/>
        <end position="1551"/>
    </location>
</feature>
<protein>
    <recommendedName>
        <fullName evidence="4">C2H2-type domain-containing protein</fullName>
    </recommendedName>
</protein>
<keyword evidence="3" id="KW-1185">Reference proteome</keyword>
<dbReference type="EMBL" id="JBANRG010000120">
    <property type="protein sequence ID" value="KAK7434628.1"/>
    <property type="molecule type" value="Genomic_DNA"/>
</dbReference>
<feature type="compositionally biased region" description="Polar residues" evidence="1">
    <location>
        <begin position="42"/>
        <end position="56"/>
    </location>
</feature>
<sequence>MSNITIEPIISQHNSEIPTSSLFNPPNLPPSHPNSSVVDKPSFTQPTDAGTPQALNEPSESSQLSQPSPHTNVASPLPSNDGGSGSQWILDEYHNGRLTLSYLGPSKIVQITCPVCSSMVNSGIPEKGISPTMHNLSFLGPLIQHAGSSKCLKKLQRLQDPSSDLRSRSRSRSLTPSLPPLSIPSRARSESVSREMLPPSTSPVTPFNLRFRSPSLPRELPALHSLSSSSSLSSIPLPSDVQDIVMMSAAITGVDCPALPLVWNVPGSFNSTFPWARIGDGPGSLSFSVEIFGCPPARYARSNNCLRQAANSLGMHPCVECALLEPRIQELESIAIEGHPKMNYSFMNHDQLEATLRKTKKEFNDWKLKSLNAGRRLATAAKNLSEHKAFIMALADCDVPRLDALIGACLRSNASVRAMSLKLGQAMERLYSPKGFTSKDMDISLVIMRMGGRPLLHTCNYVLKVPSVTTLFKNMSFVRVMTSIGGIDKESVRWNINEVFLKNRQPDAPRRGMSIAIDETALNEQAVYYRHSNSVGGLCWLHTRPEDLVLHSYKTAEKLARRLQDNEVHFAKELTVAAITLFGESRIFPILLAGTCKQETAEDVEKQMETLIEFVVELVKKDVLWSIVTDGDPNRRPAGYNICMKYTLSYDDPLYPLLFRLTGLNIQVGKYNITLDFDYKHIHKRWSTNIRSPKGIVLNNGRVINRIILERFFIWNGMDRIKARSLLYPDDPQDVPRAIELLQAIIDLRNLRLEQIPPTTDIDGLSIVADLDAIRVLAEILDGLVRPFTDPSTSLQDQVQLLSKYAHLTFVMFRKYRTGFMSNQLYGDSQMMVKTAMFTIAKQQLLDPTVHVRLGDLGSDKLERKFGRMRMLGAHDSGMNEKQAGERSGQATDLDGVFERNPGWEPSPRRLNMTCSESVDHMQYAEWKGSLVASECDLELGWKDGRDDAKAALRTSQLSPGDYNFPTLFAVEGVDLSLPHGNGKYPGVERADILEDEAREDGIDVTKTTPTPSADTDTDNCHEVLRFEEEQEEPEELQLPTKPGVVREDFFSDNSGKPMHKATACRLVINKYYSAKSKDRQTRVFSNPRGRLLMNSSPEECIDDKFVVGNLFVTLFRTEKTVSICLARSTILKEGGAIRSEVSCASLKNAKQEIMVTGQILRLCPTYKAYIDSDSDTPETSAWASAPSEDSEDSQWAWFWDGSYHEISSAVKGIDGMLTDKEVLITVSSALAQPVNPHIFDAGAQQDALGLDDTDLQRFNSLHLSWAMKHDDLLVLMEDLWETFASTAKPTKTLPLVKNAPGMPYMLPDGSTPLLVQDGAMQLAQEHTTGTEVSRQCHCCGEWIKGANFWRAHIGTHILRSQRGVIEPDLKENVGTSMPCGYCARSDRPGCAVTLSIKAKVEKIESKCPFIVPISYKTAIKGSATTRCRNVPVICSLCPPQPNAKSLPAIWLYNMPQHLAESHPEYDSPNLVEHESNLKPLPYNLWKMIEVTAEEEVALGIPEEHRLPAFTGFASQLVENEASSPAGNAGKKRRAPNHSRASPSLSSTSATQPPPTKRSCTTGIRR</sequence>
<evidence type="ECO:0000313" key="2">
    <source>
        <dbReference type="EMBL" id="KAK7434628.1"/>
    </source>
</evidence>
<evidence type="ECO:0008006" key="4">
    <source>
        <dbReference type="Google" id="ProtNLM"/>
    </source>
</evidence>
<evidence type="ECO:0000313" key="3">
    <source>
        <dbReference type="Proteomes" id="UP001498398"/>
    </source>
</evidence>
<feature type="compositionally biased region" description="Polar residues" evidence="1">
    <location>
        <begin position="1"/>
        <end position="19"/>
    </location>
</feature>
<feature type="region of interest" description="Disordered" evidence="1">
    <location>
        <begin position="1522"/>
        <end position="1566"/>
    </location>
</feature>
<evidence type="ECO:0000256" key="1">
    <source>
        <dbReference type="SAM" id="MobiDB-lite"/>
    </source>
</evidence>
<feature type="region of interest" description="Disordered" evidence="1">
    <location>
        <begin position="156"/>
        <end position="205"/>
    </location>
</feature>
<accession>A0ABR1IJR9</accession>